<keyword evidence="2" id="KW-1185">Reference proteome</keyword>
<reference evidence="1" key="1">
    <citation type="submission" date="2015-04" db="UniProtKB">
        <authorList>
            <consortium name="EnsemblPlants"/>
        </authorList>
    </citation>
    <scope>IDENTIFICATION</scope>
</reference>
<proteinExistence type="predicted"/>
<reference evidence="1" key="2">
    <citation type="submission" date="2018-05" db="EMBL/GenBank/DDBJ databases">
        <title>OgluRS3 (Oryza glumaepatula Reference Sequence Version 3).</title>
        <authorList>
            <person name="Zhang J."/>
            <person name="Kudrna D."/>
            <person name="Lee S."/>
            <person name="Talag J."/>
            <person name="Welchert J."/>
            <person name="Wing R.A."/>
        </authorList>
    </citation>
    <scope>NUCLEOTIDE SEQUENCE [LARGE SCALE GENOMIC DNA]</scope>
</reference>
<evidence type="ECO:0000313" key="1">
    <source>
        <dbReference type="EnsemblPlants" id="OGLUM04G09420.1"/>
    </source>
</evidence>
<organism evidence="1">
    <name type="scientific">Oryza glumipatula</name>
    <dbReference type="NCBI Taxonomy" id="40148"/>
    <lineage>
        <taxon>Eukaryota</taxon>
        <taxon>Viridiplantae</taxon>
        <taxon>Streptophyta</taxon>
        <taxon>Embryophyta</taxon>
        <taxon>Tracheophyta</taxon>
        <taxon>Spermatophyta</taxon>
        <taxon>Magnoliopsida</taxon>
        <taxon>Liliopsida</taxon>
        <taxon>Poales</taxon>
        <taxon>Poaceae</taxon>
        <taxon>BOP clade</taxon>
        <taxon>Oryzoideae</taxon>
        <taxon>Oryzeae</taxon>
        <taxon>Oryzinae</taxon>
        <taxon>Oryza</taxon>
    </lineage>
</organism>
<dbReference type="Gramene" id="OGLUM04G09420.1">
    <property type="protein sequence ID" value="OGLUM04G09420.1"/>
    <property type="gene ID" value="OGLUM04G09420"/>
</dbReference>
<dbReference type="AlphaFoldDB" id="A0A0D9ZJQ6"/>
<dbReference type="Proteomes" id="UP000026961">
    <property type="component" value="Chromosome 4"/>
</dbReference>
<accession>A0A0D9ZJQ6</accession>
<sequence length="143" mass="16363">MVSRSGSGCASHLRWGMRDRAGKLTRVIEEGGGIGAEEQHGKEWRWRCVWVRILPRRRHDFGEVARMKAWPHWGVLSWEIKEERSVRGIWLELKKTMRCRRIWRGFGMREGAAGGPSECLPMRGGGGEGVGNPTNQMYMTRKG</sequence>
<dbReference type="EnsemblPlants" id="OGLUM04G09420.1">
    <property type="protein sequence ID" value="OGLUM04G09420.1"/>
    <property type="gene ID" value="OGLUM04G09420"/>
</dbReference>
<name>A0A0D9ZJQ6_9ORYZ</name>
<dbReference type="HOGENOM" id="CLU_150914_0_0_1"/>
<evidence type="ECO:0000313" key="2">
    <source>
        <dbReference type="Proteomes" id="UP000026961"/>
    </source>
</evidence>
<protein>
    <submittedName>
        <fullName evidence="1">Uncharacterized protein</fullName>
    </submittedName>
</protein>